<reference evidence="1" key="1">
    <citation type="journal article" date="2023" name="PhytoFront">
        <title>Draft Genome Resources of Seven Strains of Tilletia horrida, Causal Agent of Kernel Smut of Rice.</title>
        <authorList>
            <person name="Khanal S."/>
            <person name="Antony Babu S."/>
            <person name="Zhou X.G."/>
        </authorList>
    </citation>
    <scope>NUCLEOTIDE SEQUENCE</scope>
    <source>
        <strain evidence="1">TX3</strain>
    </source>
</reference>
<proteinExistence type="predicted"/>
<evidence type="ECO:0000313" key="2">
    <source>
        <dbReference type="Proteomes" id="UP001176521"/>
    </source>
</evidence>
<accession>A0AAN6G6E5</accession>
<dbReference type="EMBL" id="JAPDMQ010000536">
    <property type="protein sequence ID" value="KAK0523115.1"/>
    <property type="molecule type" value="Genomic_DNA"/>
</dbReference>
<dbReference type="Proteomes" id="UP001176521">
    <property type="component" value="Unassembled WGS sequence"/>
</dbReference>
<dbReference type="InterPro" id="IPR032675">
    <property type="entry name" value="LRR_dom_sf"/>
</dbReference>
<keyword evidence="2" id="KW-1185">Reference proteome</keyword>
<comment type="caution">
    <text evidence="1">The sequence shown here is derived from an EMBL/GenBank/DDBJ whole genome shotgun (WGS) entry which is preliminary data.</text>
</comment>
<evidence type="ECO:0000313" key="1">
    <source>
        <dbReference type="EMBL" id="KAK0523115.1"/>
    </source>
</evidence>
<dbReference type="AlphaFoldDB" id="A0AAN6G6E5"/>
<sequence>MSARENKNSSRRSAASRVLDGVPELALRVCLELRRAPGAAHTDLVALSRVSHALRNVALDVLVRDLDVRLSRVRLVTDFFREARPDLVERIQHVRVYDDVRWQQYAHRRACRPHRLPRTIELRRRDAEGDGEWEYVRHPERRPDPAWTDAVDFFTFLSMVRESPLPPLDFALGHLWLQHFQQCIMVIPRIAQSTIAIRLIVDDDISVAQRHSVGTARRWHRLRGEQWNQIGYFFSDFAAERERATESDPESDRPFRLLHLADSTSDVSKRPCTQPESWQGIATAVASSIDDLHICLCSEDGSRSEGLDALRTTWPHLRRFHLSLADLDANWQHSLPHADRLIEWFLNNHRHRLEDIDLQYPLDRILPQTFPNLRRFAIRQIDAVGLNLLLSQNPHLVELDVDAILRADSSPDSFVFPPASAAHLRILSAPAELAEEAVEQGARPAAYIFKPVARLADLELERWLLASDEVAQVVTMLDVEVDCTKQALPALVQALGHTFDASNFPQLTELALSSVKRHHMPELRAEEDRVELVGLALSALRAASRLRVLRLEDMASGPLPSASDRRLTLDASAVPPALEYLTWIGTAYNSVQHFRILRDGSTAAAAGGGGENRVWLQELPASFGFRIGKEGRWEEIGSGREKGGSLFDHTVFPPQLK</sequence>
<name>A0AAN6G6E5_9BASI</name>
<dbReference type="Gene3D" id="3.80.10.10">
    <property type="entry name" value="Ribonuclease Inhibitor"/>
    <property type="match status" value="1"/>
</dbReference>
<protein>
    <submittedName>
        <fullName evidence="1">Uncharacterized protein</fullName>
    </submittedName>
</protein>
<organism evidence="1 2">
    <name type="scientific">Tilletia horrida</name>
    <dbReference type="NCBI Taxonomy" id="155126"/>
    <lineage>
        <taxon>Eukaryota</taxon>
        <taxon>Fungi</taxon>
        <taxon>Dikarya</taxon>
        <taxon>Basidiomycota</taxon>
        <taxon>Ustilaginomycotina</taxon>
        <taxon>Exobasidiomycetes</taxon>
        <taxon>Tilletiales</taxon>
        <taxon>Tilletiaceae</taxon>
        <taxon>Tilletia</taxon>
    </lineage>
</organism>
<gene>
    <name evidence="1" type="ORF">OC842_006253</name>
</gene>